<dbReference type="Proteomes" id="UP001159363">
    <property type="component" value="Chromosome 15"/>
</dbReference>
<evidence type="ECO:0000313" key="1">
    <source>
        <dbReference type="EMBL" id="KAJ8867139.1"/>
    </source>
</evidence>
<organism evidence="1 2">
    <name type="scientific">Dryococelus australis</name>
    <dbReference type="NCBI Taxonomy" id="614101"/>
    <lineage>
        <taxon>Eukaryota</taxon>
        <taxon>Metazoa</taxon>
        <taxon>Ecdysozoa</taxon>
        <taxon>Arthropoda</taxon>
        <taxon>Hexapoda</taxon>
        <taxon>Insecta</taxon>
        <taxon>Pterygota</taxon>
        <taxon>Neoptera</taxon>
        <taxon>Polyneoptera</taxon>
        <taxon>Phasmatodea</taxon>
        <taxon>Verophasmatodea</taxon>
        <taxon>Anareolatae</taxon>
        <taxon>Phasmatidae</taxon>
        <taxon>Eurycanthinae</taxon>
        <taxon>Dryococelus</taxon>
    </lineage>
</organism>
<comment type="caution">
    <text evidence="1">The sequence shown here is derived from an EMBL/GenBank/DDBJ whole genome shotgun (WGS) entry which is preliminary data.</text>
</comment>
<keyword evidence="2" id="KW-1185">Reference proteome</keyword>
<accession>A0ABQ9G3V1</accession>
<name>A0ABQ9G3V1_9NEOP</name>
<dbReference type="EMBL" id="JARBHB010000016">
    <property type="protein sequence ID" value="KAJ8867139.1"/>
    <property type="molecule type" value="Genomic_DNA"/>
</dbReference>
<evidence type="ECO:0000313" key="2">
    <source>
        <dbReference type="Proteomes" id="UP001159363"/>
    </source>
</evidence>
<protein>
    <submittedName>
        <fullName evidence="1">Uncharacterized protein</fullName>
    </submittedName>
</protein>
<reference evidence="1 2" key="1">
    <citation type="submission" date="2023-02" db="EMBL/GenBank/DDBJ databases">
        <title>LHISI_Scaffold_Assembly.</title>
        <authorList>
            <person name="Stuart O.P."/>
            <person name="Cleave R."/>
            <person name="Magrath M.J.L."/>
            <person name="Mikheyev A.S."/>
        </authorList>
    </citation>
    <scope>NUCLEOTIDE SEQUENCE [LARGE SCALE GENOMIC DNA]</scope>
    <source>
        <strain evidence="1">Daus_M_001</strain>
        <tissue evidence="1">Leg muscle</tissue>
    </source>
</reference>
<proteinExistence type="predicted"/>
<sequence>MSLTMDEHIKIILRAGSGSCTKIADDFNIGHPGRTITHAIAKLIKKFKMAGSVVEWRRSDRPQMATNGTMSTMVLAAMTTKEHPPTINRDWSQPSQLCSHSANESYDTYTRCNSCSNSARMIRIYV</sequence>
<gene>
    <name evidence="1" type="ORF">PR048_033003</name>
</gene>